<accession>A0AAJ5BHQ9</accession>
<comment type="caution">
    <text evidence="4">The sequence shown here is derived from an EMBL/GenBank/DDBJ whole genome shotgun (WGS) entry which is preliminary data.</text>
</comment>
<dbReference type="NCBIfam" id="NF002673">
    <property type="entry name" value="PRK02399.1-1"/>
    <property type="match status" value="1"/>
</dbReference>
<feature type="domain" description="UPF0261" evidence="3">
    <location>
        <begin position="183"/>
        <end position="399"/>
    </location>
</feature>
<dbReference type="HAMAP" id="MF_00677">
    <property type="entry name" value="UPF0261"/>
    <property type="match status" value="1"/>
</dbReference>
<dbReference type="Gene3D" id="3.40.50.12020">
    <property type="entry name" value="Uncharacterised protein family UPF0261, NN domain"/>
    <property type="match status" value="1"/>
</dbReference>
<dbReference type="EMBL" id="FOLW01000007">
    <property type="protein sequence ID" value="SFD06519.1"/>
    <property type="molecule type" value="Genomic_DNA"/>
</dbReference>
<organism evidence="4 5">
    <name type="scientific">Pragia fontium DSM 5563 = ATCC 49100</name>
    <dbReference type="NCBI Taxonomy" id="1122977"/>
    <lineage>
        <taxon>Bacteria</taxon>
        <taxon>Pseudomonadati</taxon>
        <taxon>Pseudomonadota</taxon>
        <taxon>Gammaproteobacteria</taxon>
        <taxon>Enterobacterales</taxon>
        <taxon>Budviciaceae</taxon>
        <taxon>Pragia</taxon>
    </lineage>
</organism>
<dbReference type="InterPro" id="IPR044122">
    <property type="entry name" value="UPF0261_N"/>
</dbReference>
<evidence type="ECO:0000259" key="2">
    <source>
        <dbReference type="Pfam" id="PF06792"/>
    </source>
</evidence>
<protein>
    <recommendedName>
        <fullName evidence="1">UPF0261 protein SAMN02745723_107138</fullName>
    </recommendedName>
</protein>
<proteinExistence type="inferred from homology"/>
<dbReference type="CDD" id="cd15488">
    <property type="entry name" value="Tm-1-like"/>
    <property type="match status" value="1"/>
</dbReference>
<dbReference type="InterPro" id="IPR056778">
    <property type="entry name" value="UPF0261_C"/>
</dbReference>
<comment type="similarity">
    <text evidence="1">Belongs to the UPF0261 family.</text>
</comment>
<evidence type="ECO:0000259" key="3">
    <source>
        <dbReference type="Pfam" id="PF23189"/>
    </source>
</evidence>
<dbReference type="Pfam" id="PF23189">
    <property type="entry name" value="UPF0261_C"/>
    <property type="match status" value="1"/>
</dbReference>
<dbReference type="InterPro" id="IPR008322">
    <property type="entry name" value="UPF0261"/>
</dbReference>
<dbReference type="Pfam" id="PF06792">
    <property type="entry name" value="UPF0261"/>
    <property type="match status" value="1"/>
</dbReference>
<dbReference type="PANTHER" id="PTHR31862:SF1">
    <property type="entry name" value="UPF0261 DOMAIN PROTEIN (AFU_ORTHOLOGUE AFUA_1G10120)"/>
    <property type="match status" value="1"/>
</dbReference>
<dbReference type="NCBIfam" id="NF002674">
    <property type="entry name" value="PRK02399.1-2"/>
    <property type="match status" value="1"/>
</dbReference>
<name>A0AAJ5BHQ9_9GAMM</name>
<evidence type="ECO:0000313" key="5">
    <source>
        <dbReference type="Proteomes" id="UP000226420"/>
    </source>
</evidence>
<dbReference type="Proteomes" id="UP000226420">
    <property type="component" value="Unassembled WGS sequence"/>
</dbReference>
<dbReference type="PIRSF" id="PIRSF033271">
    <property type="entry name" value="UCP033271"/>
    <property type="match status" value="1"/>
</dbReference>
<reference evidence="4 5" key="1">
    <citation type="submission" date="2016-10" db="EMBL/GenBank/DDBJ databases">
        <authorList>
            <person name="Varghese N."/>
            <person name="Submissions S."/>
        </authorList>
    </citation>
    <scope>NUCLEOTIDE SEQUENCE [LARGE SCALE GENOMIC DNA]</scope>
    <source>
        <strain evidence="4 5">DSM 5563</strain>
    </source>
</reference>
<dbReference type="Gene3D" id="3.40.50.12030">
    <property type="entry name" value="Uncharacterised protein family UPF0261, NC domain"/>
    <property type="match status" value="1"/>
</dbReference>
<dbReference type="AlphaFoldDB" id="A0AAJ5BHQ9"/>
<gene>
    <name evidence="4" type="ORF">SAMN02745723_107138</name>
</gene>
<dbReference type="PANTHER" id="PTHR31862">
    <property type="entry name" value="UPF0261 DOMAIN PROTEIN (AFU_ORTHOLOGUE AFUA_1G10120)"/>
    <property type="match status" value="1"/>
</dbReference>
<sequence>MKKKSIYIATTFDTKSEEALYIRDLINATDLLVTTVDLSTKSAENDFDSTISAQEVARFHPLGEKSVFCGDRGKSMVAMALAFQHFLLSRDDVAGLIGLGGSGGTALITPAMQALPIGIPKLMVSTMASGDVANYVGASDIAMLYSVTDIAGLNRISRQVLANAAHSMAGAVKYSVPEVKNEKPALGLTMFGVTTPCMQAISTHLADKFDCLTFHATGTGGMAMEKLAASHLLDGMLDITTTEICDHLFGGVLACGPDRLDVVAATKIPYVGSCGALDMVNFGNPETIPTHYKDRLFYSHNAQVTLMRTTKEENQKLGEWIGHKLNACEGEVRFLIPEGGVSALDAPGQLFWSPENDAALFEALEKTVIQTERRRLIRVPYNINEPQFAEAAVAQFNEIWHKK</sequence>
<dbReference type="InterPro" id="IPR051353">
    <property type="entry name" value="Tobamovirus_resist_UPF0261"/>
</dbReference>
<evidence type="ECO:0000313" key="4">
    <source>
        <dbReference type="EMBL" id="SFD06519.1"/>
    </source>
</evidence>
<feature type="domain" description="UPF0261" evidence="2">
    <location>
        <begin position="4"/>
        <end position="174"/>
    </location>
</feature>
<dbReference type="RefSeq" id="WP_074823383.1">
    <property type="nucleotide sequence ID" value="NZ_FOLW01000007.1"/>
</dbReference>
<evidence type="ECO:0000256" key="1">
    <source>
        <dbReference type="HAMAP-Rule" id="MF_00677"/>
    </source>
</evidence>